<dbReference type="EMBL" id="AFYH01138127">
    <property type="status" value="NOT_ANNOTATED_CDS"/>
    <property type="molecule type" value="Genomic_DNA"/>
</dbReference>
<evidence type="ECO:0000259" key="8">
    <source>
        <dbReference type="Pfam" id="PF24101"/>
    </source>
</evidence>
<keyword evidence="5" id="KW-0539">Nucleus</keyword>
<dbReference type="EMBL" id="AFYH01138131">
    <property type="status" value="NOT_ANNOTATED_CDS"/>
    <property type="molecule type" value="Genomic_DNA"/>
</dbReference>
<feature type="compositionally biased region" description="Polar residues" evidence="6">
    <location>
        <begin position="1903"/>
        <end position="1915"/>
    </location>
</feature>
<dbReference type="EMBL" id="AFYH01138134">
    <property type="status" value="NOT_ANNOTATED_CDS"/>
    <property type="molecule type" value="Genomic_DNA"/>
</dbReference>
<dbReference type="InterPro" id="IPR044210">
    <property type="entry name" value="Tfc3-like"/>
</dbReference>
<evidence type="ECO:0000256" key="4">
    <source>
        <dbReference type="ARBA" id="ARBA00023163"/>
    </source>
</evidence>
<feature type="region of interest" description="Disordered" evidence="6">
    <location>
        <begin position="844"/>
        <end position="878"/>
    </location>
</feature>
<dbReference type="EMBL" id="AFYH01138125">
    <property type="status" value="NOT_ANNOTATED_CDS"/>
    <property type="molecule type" value="Genomic_DNA"/>
</dbReference>
<dbReference type="CDD" id="cd16169">
    <property type="entry name" value="Tau138_eWH"/>
    <property type="match status" value="1"/>
</dbReference>
<dbReference type="EMBL" id="AFYH01138129">
    <property type="status" value="NOT_ANNOTATED_CDS"/>
    <property type="molecule type" value="Genomic_DNA"/>
</dbReference>
<dbReference type="EMBL" id="AFYH01138130">
    <property type="status" value="NOT_ANNOTATED_CDS"/>
    <property type="molecule type" value="Genomic_DNA"/>
</dbReference>
<accession>H3AWQ9</accession>
<evidence type="ECO:0000256" key="2">
    <source>
        <dbReference type="ARBA" id="ARBA00022553"/>
    </source>
</evidence>
<comment type="subcellular location">
    <subcellularLocation>
        <location evidence="1">Nucleus</location>
    </subcellularLocation>
</comment>
<dbReference type="Bgee" id="ENSLACG00000012393">
    <property type="expression patterns" value="Expressed in chordate pharynx and 5 other cell types or tissues"/>
</dbReference>
<reference evidence="9" key="3">
    <citation type="submission" date="2025-09" db="UniProtKB">
        <authorList>
            <consortium name="Ensembl"/>
        </authorList>
    </citation>
    <scope>IDENTIFICATION</scope>
</reference>
<reference evidence="9" key="2">
    <citation type="submission" date="2025-08" db="UniProtKB">
        <authorList>
            <consortium name="Ensembl"/>
        </authorList>
    </citation>
    <scope>IDENTIFICATION</scope>
</reference>
<dbReference type="GeneTree" id="ENSGT00390000008664"/>
<dbReference type="FunCoup" id="H3AWQ9">
    <property type="interactions" value="2392"/>
</dbReference>
<feature type="domain" description="GTF3C1 extended winged-helix" evidence="8">
    <location>
        <begin position="626"/>
        <end position="734"/>
    </location>
</feature>
<evidence type="ECO:0000313" key="10">
    <source>
        <dbReference type="Proteomes" id="UP000008672"/>
    </source>
</evidence>
<dbReference type="PANTHER" id="PTHR15180">
    <property type="entry name" value="GENERAL TRANSCRIPTION FACTOR 3C POLYPEPTIDE 1"/>
    <property type="match status" value="1"/>
</dbReference>
<feature type="compositionally biased region" description="Basic and acidic residues" evidence="6">
    <location>
        <begin position="1078"/>
        <end position="1093"/>
    </location>
</feature>
<evidence type="ECO:0000313" key="9">
    <source>
        <dbReference type="Ensembl" id="ENSLACP00000014080.1"/>
    </source>
</evidence>
<dbReference type="GO" id="GO:0042791">
    <property type="term" value="P:5S class rRNA transcription by RNA polymerase III"/>
    <property type="evidence" value="ECO:0007669"/>
    <property type="project" value="TreeGrafter"/>
</dbReference>
<feature type="region of interest" description="Disordered" evidence="6">
    <location>
        <begin position="1862"/>
        <end position="1915"/>
    </location>
</feature>
<dbReference type="Pfam" id="PF24101">
    <property type="entry name" value="WHD_GTF3C1"/>
    <property type="match status" value="1"/>
</dbReference>
<dbReference type="InterPro" id="IPR007309">
    <property type="entry name" value="TFIIIC_Bblock-bd"/>
</dbReference>
<dbReference type="eggNOG" id="KOG4560">
    <property type="taxonomic scope" value="Eukaryota"/>
</dbReference>
<dbReference type="OMA" id="TIIQDGI"/>
<dbReference type="EMBL" id="AFYH01138126">
    <property type="status" value="NOT_ANNOTATED_CDS"/>
    <property type="molecule type" value="Genomic_DNA"/>
</dbReference>
<dbReference type="STRING" id="7897.ENSLACP00000014080"/>
<organism evidence="9 10">
    <name type="scientific">Latimeria chalumnae</name>
    <name type="common">Coelacanth</name>
    <dbReference type="NCBI Taxonomy" id="7897"/>
    <lineage>
        <taxon>Eukaryota</taxon>
        <taxon>Metazoa</taxon>
        <taxon>Chordata</taxon>
        <taxon>Craniata</taxon>
        <taxon>Vertebrata</taxon>
        <taxon>Euteleostomi</taxon>
        <taxon>Coelacanthiformes</taxon>
        <taxon>Coelacanthidae</taxon>
        <taxon>Latimeria</taxon>
    </lineage>
</organism>
<feature type="region of interest" description="Disordered" evidence="6">
    <location>
        <begin position="484"/>
        <end position="584"/>
    </location>
</feature>
<dbReference type="InterPro" id="IPR056467">
    <property type="entry name" value="eWH_GTF3C1"/>
</dbReference>
<feature type="region of interest" description="Disordered" evidence="6">
    <location>
        <begin position="1229"/>
        <end position="1261"/>
    </location>
</feature>
<feature type="region of interest" description="Disordered" evidence="6">
    <location>
        <begin position="751"/>
        <end position="781"/>
    </location>
</feature>
<sequence length="2137" mass="242537">MEPLSVLLDEVALEGLDGITLPALWARIENRSPPFPGSLDVESRCFFWRALAGEPELQFYCLPRARPSLVLYDRFAFVDSETGIQETTKESTPPEDIYPVHIMLENQDGIQGSCQYFTERVNVTEEIRTETLQSRCSLDEAVSRWGEALVIVASQDLRYRALIGWEGDPDLKLPDYSYCILERLGRARWQGELQRDLHCGIFKVDARKMHYHRRVLDRNGLITLQSYMIRVPSGCQQHSILLLLKRFHVDRRSKYDLLIERVSHILCSRPNHMDVMLTLREQLGLCERTFKRMYQYMLAAGVAKVVSVPLQEINPDGGPCKTKKGTDIIVRCLKLVKDCKKKLDEDDDDDVDDEDDGVVKAVDPVDIVFERDLLTQAYEFVERKGTKGVSQTEIRHSLNVGRLESRMLCRLLVRYGVIKGFMEDEGRQRTTKYFAHVFVEKSALNQQFEREKARSEKLATEELETSVPVTSFIVDDPVSVGEEVALQGDEEEEEEEKNMKTKKKEEKMRANSKSLAKKPLGNAAPLHSTPAKGSRLSQLKRKGVKSRLSLSSMEKVGDSSCITDDASKQDGSLSLDTHSADEEGDSSIIEEVSFKNTRLGGSEGKGMSGRWGVTKERKVFRVKRPHETCRMLKRKNLILETVRNVRLVENFYTFQKLITEQEKQDGVSTKCCKKSICRLLQKMSQEGLLRIYRTTVIQDSIKKKVEFVVHPSVLPNDPLVKSAIEQVRFRISSSYTAHRLKVCQAQAQAAKEEENAEKENSNSPAGKVPEKAGAEGEASSQRLSLKNIENAAALQLKNFNPVIAVVPGLGRSLGFLPKMPRLRLTHMFLWHVIYDHPLMGGTGAQPADFQREKTPKNRSTLVASVPSPRGDIGNPPGREHLESAELCRELNWLFIFPVYVDEASWKRYATPTPIHKEYGHGWAMFSDILLCLPLSVFVQIVQISYKVDGLDDYLNDPLKKHTLVKFLPTAIRQQLLYKRRYIFSVLESLQRMCYMGLLQFGPTERFQDKDQMFLYLKRKGTIVDTSTCEPHYNLARSRRPFERRSYTFQTLQDVENFWFDLQFICLNTPLGVVRVPRTKKDDPRQQEAQDKNTDSVAQQETDADKHTLERRCAMIEYTTGSWEVVDNGSIPGDGLGAAGFDSSFFGHLKRNWIWTSYIIKMKKSGSASDGGPKMRLQTFLSKPHLPLPTTVGGGGGALSLDTGALYSAVLVVWKEEEVLIEKESVADRRKRVGGSKNQKRKRAKKENVKKPKKRKKKANRPQMNCWTIKWSKKTNKHELSVSVSIKDGWGMHRKEILLCRQLLPDGTVCLFQVKGPFVPWQVVRDIMHARFEDSLDKTSLSVGRRSRYIVKNPQTHLNFKICLAEVYQDKLLVDEFMNRKKSYQDSKVCAEEFKEFVERLREKFSSTLGNPTLEIPDTLQELFHQYKVLAIGDESAQSSREDELKSVDDIHFLVLQNLILSTLALSDTQMKSCQSLQTFRLYREFKDEILVKAFLECQRQCLVTRRRINHILGPKKSRAVPFVPMSYQLSQHYYRLFTWRFPSNLCTESYQYLEKLSAAGDADLPNTFWFPEEEVPDDVEKILFPVDGPGGQCLTSLTLLILGLVSVEVGIPEQIVVVDSSMVDNEVMKSLRKGGPEEDDFEDEEEDDDDLDEPSGSKPKIEVKAHQASHTNYLLMRGYYAPGIISTRNLNPSDNIVVNSCQVKLKLRSTPSQTQLSSTGEVMSLLDDVSLGPAYPPDHLSQLVDGNFTLCSLEELCSHCIEHYGYSSEDVAALAEVRTAIEESSQFGIKKVELGKRFASYEEAGGGREKTLKQYIQDLIELKQVLEVGGNTALLVAMSHSQPWLLHSICTRQGEQECAVDLQDPEGASDLAEAPKGKRKRSEKSSDLEETPEPPRKRHSPEGTPSMSWKIPASTTAMSRTRYVKDSISGESRIQDAGSLTRENLQPAETDSEGKTQRHSSVYCRSDCQQVLGQEFALPKGLYHDTRATQPSPCIAVWLPVEKEVWFVGRPWRIVDGSLNKPVCKGMLEALLYHIMTKPGITKEGIVQYYSNVLQPLTVLELLQALEDLGCIQKRYIQKPPPATLFSTPTAGEEVRNPRLCEAPTAYFEPTLDCTLRLGKVFPNEANWNKWVQYIHS</sequence>
<dbReference type="PANTHER" id="PTHR15180:SF1">
    <property type="entry name" value="GENERAL TRANSCRIPTION FACTOR 3C POLYPEPTIDE 1"/>
    <property type="match status" value="1"/>
</dbReference>
<dbReference type="Ensembl" id="ENSLACT00000014179.1">
    <property type="protein sequence ID" value="ENSLACP00000014080.1"/>
    <property type="gene ID" value="ENSLACG00000012393.2"/>
</dbReference>
<feature type="region of interest" description="Disordered" evidence="6">
    <location>
        <begin position="1927"/>
        <end position="1959"/>
    </location>
</feature>
<dbReference type="EMBL" id="AFYH01138133">
    <property type="status" value="NOT_ANNOTATED_CDS"/>
    <property type="molecule type" value="Genomic_DNA"/>
</dbReference>
<feature type="compositionally biased region" description="Acidic residues" evidence="6">
    <location>
        <begin position="1637"/>
        <end position="1653"/>
    </location>
</feature>
<feature type="domain" description="B-block binding subunit of TFIIIC" evidence="7">
    <location>
        <begin position="175"/>
        <end position="249"/>
    </location>
</feature>
<feature type="compositionally biased region" description="Basic and acidic residues" evidence="6">
    <location>
        <begin position="751"/>
        <end position="760"/>
    </location>
</feature>
<dbReference type="Pfam" id="PF04182">
    <property type="entry name" value="B-block_TFIIIC"/>
    <property type="match status" value="1"/>
</dbReference>
<feature type="region of interest" description="Disordered" evidence="6">
    <location>
        <begin position="1631"/>
        <end position="1664"/>
    </location>
</feature>
<dbReference type="EMBL" id="AFYH01138132">
    <property type="status" value="NOT_ANNOTATED_CDS"/>
    <property type="molecule type" value="Genomic_DNA"/>
</dbReference>
<evidence type="ECO:0000256" key="3">
    <source>
        <dbReference type="ARBA" id="ARBA00023125"/>
    </source>
</evidence>
<dbReference type="GO" id="GO:0003677">
    <property type="term" value="F:DNA binding"/>
    <property type="evidence" value="ECO:0007669"/>
    <property type="project" value="UniProtKB-KW"/>
</dbReference>
<dbReference type="InParanoid" id="H3AWQ9"/>
<reference evidence="10" key="1">
    <citation type="submission" date="2011-08" db="EMBL/GenBank/DDBJ databases">
        <title>The draft genome of Latimeria chalumnae.</title>
        <authorList>
            <person name="Di Palma F."/>
            <person name="Alfoldi J."/>
            <person name="Johnson J."/>
            <person name="Berlin A."/>
            <person name="Gnerre S."/>
            <person name="Jaffe D."/>
            <person name="MacCallum I."/>
            <person name="Young S."/>
            <person name="Walker B.J."/>
            <person name="Lander E."/>
            <person name="Lindblad-Toh K."/>
        </authorList>
    </citation>
    <scope>NUCLEOTIDE SEQUENCE [LARGE SCALE GENOMIC DNA]</scope>
    <source>
        <strain evidence="10">Wild caught</strain>
    </source>
</reference>
<proteinExistence type="predicted"/>
<feature type="compositionally biased region" description="Basic residues" evidence="6">
    <location>
        <begin position="1250"/>
        <end position="1259"/>
    </location>
</feature>
<gene>
    <name evidence="9" type="primary">GTF3C1</name>
</gene>
<keyword evidence="2" id="KW-0597">Phosphoprotein</keyword>
<feature type="compositionally biased region" description="Basic and acidic residues" evidence="6">
    <location>
        <begin position="497"/>
        <end position="509"/>
    </location>
</feature>
<evidence type="ECO:0000256" key="5">
    <source>
        <dbReference type="ARBA" id="ARBA00023242"/>
    </source>
</evidence>
<keyword evidence="3" id="KW-0238">DNA-binding</keyword>
<keyword evidence="10" id="KW-1185">Reference proteome</keyword>
<dbReference type="GO" id="GO:0000127">
    <property type="term" value="C:transcription factor TFIIIC complex"/>
    <property type="evidence" value="ECO:0007669"/>
    <property type="project" value="InterPro"/>
</dbReference>
<dbReference type="EMBL" id="AFYH01138128">
    <property type="status" value="NOT_ANNOTATED_CDS"/>
    <property type="molecule type" value="Genomic_DNA"/>
</dbReference>
<dbReference type="Proteomes" id="UP000008672">
    <property type="component" value="Unassembled WGS sequence"/>
</dbReference>
<dbReference type="HOGENOM" id="CLU_001556_1_0_1"/>
<dbReference type="GO" id="GO:0006384">
    <property type="term" value="P:transcription initiation at RNA polymerase III promoter"/>
    <property type="evidence" value="ECO:0007669"/>
    <property type="project" value="InterPro"/>
</dbReference>
<dbReference type="GO" id="GO:0005634">
    <property type="term" value="C:nucleus"/>
    <property type="evidence" value="ECO:0007669"/>
    <property type="project" value="UniProtKB-SubCell"/>
</dbReference>
<feature type="region of interest" description="Disordered" evidence="6">
    <location>
        <begin position="1077"/>
        <end position="1104"/>
    </location>
</feature>
<protein>
    <submittedName>
        <fullName evidence="9">Ral transcription factor IIIC subunit 1</fullName>
    </submittedName>
</protein>
<evidence type="ECO:0000256" key="1">
    <source>
        <dbReference type="ARBA" id="ARBA00004123"/>
    </source>
</evidence>
<feature type="compositionally biased region" description="Basic residues" evidence="6">
    <location>
        <begin position="1229"/>
        <end position="1244"/>
    </location>
</feature>
<evidence type="ECO:0000256" key="6">
    <source>
        <dbReference type="SAM" id="MobiDB-lite"/>
    </source>
</evidence>
<keyword evidence="4" id="KW-0804">Transcription</keyword>
<evidence type="ECO:0000259" key="7">
    <source>
        <dbReference type="Pfam" id="PF04182"/>
    </source>
</evidence>
<dbReference type="InterPro" id="IPR035625">
    <property type="entry name" value="Tfc3-like_eWH"/>
</dbReference>
<name>H3AWQ9_LATCH</name>